<name>A0A9Q3D6Q9_9BASI</name>
<sequence length="385" mass="40800">MATLFPTMAHLAGSLGLAATPSNQPFPFSLNNVLDDAKTKAKEFESISKSGFQGAKASIGSEAESLKAKVGAAAGITAPAKAGIELYSPKFYAACATGGVLACGLTHALVTPLDLVKCRRQVDKNLYKGNLDGWSKIYRAGGFGGLYTGIGPTWIGYSIQGSCKYGFYEYFKKKYADAVGPANAAKYKDAIYLAGSASAELIADAAYVPLEAVKVRMQTTIPPFATNTVDAFKKFVAVEGTGGLYKSLGSLWSRQIPYTMMKFWSFEATVAKIYASLGKPKESYNKLQQLGVSFVGGYIAGIFCAVVSHPADTMVSKLNAVGKEGSAKPTVGSIYKEIGFGGLWAGLGTRIVMIGTLTALQWLIYDYVKVVFGLPTTGSAEPKKN</sequence>
<dbReference type="FunFam" id="1.50.40.10:FF:000131">
    <property type="entry name" value="Mitochondrial phosphate carrier protein 2"/>
    <property type="match status" value="1"/>
</dbReference>
<evidence type="ECO:0000313" key="13">
    <source>
        <dbReference type="EMBL" id="MBW0496383.1"/>
    </source>
</evidence>
<dbReference type="SUPFAM" id="SSF103506">
    <property type="entry name" value="Mitochondrial carrier"/>
    <property type="match status" value="1"/>
</dbReference>
<keyword evidence="6" id="KW-0999">Mitochondrion inner membrane</keyword>
<comment type="similarity">
    <text evidence="2 12">Belongs to the mitochondrial carrier (TC 2.A.29) family.</text>
</comment>
<proteinExistence type="inferred from homology"/>
<evidence type="ECO:0000256" key="3">
    <source>
        <dbReference type="ARBA" id="ARBA00022448"/>
    </source>
</evidence>
<feature type="repeat" description="Solcar" evidence="11">
    <location>
        <begin position="90"/>
        <end position="174"/>
    </location>
</feature>
<dbReference type="InterPro" id="IPR044677">
    <property type="entry name" value="SLC25A3/Pic2/Mir1-like"/>
</dbReference>
<dbReference type="GO" id="GO:0005315">
    <property type="term" value="F:phosphate transmembrane transporter activity"/>
    <property type="evidence" value="ECO:0007669"/>
    <property type="project" value="InterPro"/>
</dbReference>
<feature type="repeat" description="Solcar" evidence="11">
    <location>
        <begin position="288"/>
        <end position="371"/>
    </location>
</feature>
<evidence type="ECO:0000256" key="12">
    <source>
        <dbReference type="RuleBase" id="RU000488"/>
    </source>
</evidence>
<dbReference type="EMBL" id="AVOT02013596">
    <property type="protein sequence ID" value="MBW0496383.1"/>
    <property type="molecule type" value="Genomic_DNA"/>
</dbReference>
<keyword evidence="9 11" id="KW-0472">Membrane</keyword>
<dbReference type="AlphaFoldDB" id="A0A9Q3D6Q9"/>
<dbReference type="FunFam" id="1.50.40.10:FF:000076">
    <property type="entry name" value="Mitochondrial phosphate carrier protein 2"/>
    <property type="match status" value="1"/>
</dbReference>
<dbReference type="OrthoDB" id="427452at2759"/>
<comment type="function">
    <text evidence="10">Transport of phosphate groups from the cytosol to the mitochondrial matrix.</text>
</comment>
<keyword evidence="8" id="KW-0496">Mitochondrion</keyword>
<dbReference type="GO" id="GO:0035434">
    <property type="term" value="P:copper ion transmembrane transport"/>
    <property type="evidence" value="ECO:0007669"/>
    <property type="project" value="UniProtKB-ARBA"/>
</dbReference>
<accession>A0A9Q3D6Q9</accession>
<dbReference type="PANTHER" id="PTHR45671">
    <property type="entry name" value="SOLUTE CARRIER FAMILY 25 (MITOCHONDRIAL CARRIER PHOSPHATE CARRIER), MEMBER 3, LIKE-RELATED-RELATED"/>
    <property type="match status" value="1"/>
</dbReference>
<gene>
    <name evidence="13" type="ORF">O181_036098</name>
</gene>
<evidence type="ECO:0000313" key="14">
    <source>
        <dbReference type="Proteomes" id="UP000765509"/>
    </source>
</evidence>
<evidence type="ECO:0000256" key="10">
    <source>
        <dbReference type="ARBA" id="ARBA00054508"/>
    </source>
</evidence>
<dbReference type="PANTHER" id="PTHR45671:SF10">
    <property type="entry name" value="SOLUTE CARRIER FAMILY 25 MEMBER 3"/>
    <property type="match status" value="1"/>
</dbReference>
<protein>
    <recommendedName>
        <fullName evidence="15">Mitochondrial phosphate carrier protein</fullName>
    </recommendedName>
</protein>
<evidence type="ECO:0000256" key="6">
    <source>
        <dbReference type="ARBA" id="ARBA00022792"/>
    </source>
</evidence>
<evidence type="ECO:0000256" key="7">
    <source>
        <dbReference type="ARBA" id="ARBA00022989"/>
    </source>
</evidence>
<dbReference type="Proteomes" id="UP000765509">
    <property type="component" value="Unassembled WGS sequence"/>
</dbReference>
<keyword evidence="3 12" id="KW-0813">Transport</keyword>
<organism evidence="13 14">
    <name type="scientific">Austropuccinia psidii MF-1</name>
    <dbReference type="NCBI Taxonomy" id="1389203"/>
    <lineage>
        <taxon>Eukaryota</taxon>
        <taxon>Fungi</taxon>
        <taxon>Dikarya</taxon>
        <taxon>Basidiomycota</taxon>
        <taxon>Pucciniomycotina</taxon>
        <taxon>Pucciniomycetes</taxon>
        <taxon>Pucciniales</taxon>
        <taxon>Sphaerophragmiaceae</taxon>
        <taxon>Austropuccinia</taxon>
    </lineage>
</organism>
<dbReference type="InterPro" id="IPR023395">
    <property type="entry name" value="MCP_dom_sf"/>
</dbReference>
<reference evidence="13" key="1">
    <citation type="submission" date="2021-03" db="EMBL/GenBank/DDBJ databases">
        <title>Draft genome sequence of rust myrtle Austropuccinia psidii MF-1, a brazilian biotype.</title>
        <authorList>
            <person name="Quecine M.C."/>
            <person name="Pachon D.M.R."/>
            <person name="Bonatelli M.L."/>
            <person name="Correr F.H."/>
            <person name="Franceschini L.M."/>
            <person name="Leite T.F."/>
            <person name="Margarido G.R.A."/>
            <person name="Almeida C.A."/>
            <person name="Ferrarezi J.A."/>
            <person name="Labate C.A."/>
        </authorList>
    </citation>
    <scope>NUCLEOTIDE SEQUENCE</scope>
    <source>
        <strain evidence="13">MF-1</strain>
    </source>
</reference>
<dbReference type="Gene3D" id="1.50.40.10">
    <property type="entry name" value="Mitochondrial carrier domain"/>
    <property type="match status" value="2"/>
</dbReference>
<keyword evidence="4 11" id="KW-0812">Transmembrane</keyword>
<keyword evidence="14" id="KW-1185">Reference proteome</keyword>
<comment type="subcellular location">
    <subcellularLocation>
        <location evidence="1">Mitochondrion inner membrane</location>
        <topology evidence="1">Multi-pass membrane protein</topology>
    </subcellularLocation>
</comment>
<feature type="repeat" description="Solcar" evidence="11">
    <location>
        <begin position="187"/>
        <end position="272"/>
    </location>
</feature>
<dbReference type="PROSITE" id="PS50920">
    <property type="entry name" value="SOLCAR"/>
    <property type="match status" value="3"/>
</dbReference>
<evidence type="ECO:0000256" key="8">
    <source>
        <dbReference type="ARBA" id="ARBA00023128"/>
    </source>
</evidence>
<dbReference type="InterPro" id="IPR018108">
    <property type="entry name" value="MCP_transmembrane"/>
</dbReference>
<keyword evidence="5" id="KW-0677">Repeat</keyword>
<evidence type="ECO:0000256" key="5">
    <source>
        <dbReference type="ARBA" id="ARBA00022737"/>
    </source>
</evidence>
<evidence type="ECO:0000256" key="2">
    <source>
        <dbReference type="ARBA" id="ARBA00006375"/>
    </source>
</evidence>
<comment type="caution">
    <text evidence="13">The sequence shown here is derived from an EMBL/GenBank/DDBJ whole genome shotgun (WGS) entry which is preliminary data.</text>
</comment>
<dbReference type="GO" id="GO:1990547">
    <property type="term" value="P:mitochondrial phosphate ion transmembrane transport"/>
    <property type="evidence" value="ECO:0007669"/>
    <property type="project" value="InterPro"/>
</dbReference>
<evidence type="ECO:0000256" key="1">
    <source>
        <dbReference type="ARBA" id="ARBA00004448"/>
    </source>
</evidence>
<evidence type="ECO:0000256" key="11">
    <source>
        <dbReference type="PROSITE-ProRule" id="PRU00282"/>
    </source>
</evidence>
<evidence type="ECO:0000256" key="9">
    <source>
        <dbReference type="ARBA" id="ARBA00023136"/>
    </source>
</evidence>
<evidence type="ECO:0000256" key="4">
    <source>
        <dbReference type="ARBA" id="ARBA00022692"/>
    </source>
</evidence>
<dbReference type="Pfam" id="PF00153">
    <property type="entry name" value="Mito_carr"/>
    <property type="match status" value="3"/>
</dbReference>
<dbReference type="GO" id="GO:0005743">
    <property type="term" value="C:mitochondrial inner membrane"/>
    <property type="evidence" value="ECO:0007669"/>
    <property type="project" value="UniProtKB-SubCell"/>
</dbReference>
<evidence type="ECO:0008006" key="15">
    <source>
        <dbReference type="Google" id="ProtNLM"/>
    </source>
</evidence>
<keyword evidence="7" id="KW-1133">Transmembrane helix</keyword>